<accession>A0A375YXN7</accession>
<reference evidence="1 2" key="1">
    <citation type="submission" date="2018-05" db="EMBL/GenBank/DDBJ databases">
        <authorList>
            <consortium name="IHU Genomes"/>
        </authorList>
    </citation>
    <scope>NUCLEOTIDE SEQUENCE [LARGE SCALE GENOMIC DNA]</scope>
    <source>
        <strain evidence="1 2">P7336</strain>
    </source>
</reference>
<proteinExistence type="predicted"/>
<organism evidence="1 2">
    <name type="scientific">Mycobacterium shimoidei</name>
    <dbReference type="NCBI Taxonomy" id="29313"/>
    <lineage>
        <taxon>Bacteria</taxon>
        <taxon>Bacillati</taxon>
        <taxon>Actinomycetota</taxon>
        <taxon>Actinomycetes</taxon>
        <taxon>Mycobacteriales</taxon>
        <taxon>Mycobacteriaceae</taxon>
        <taxon>Mycobacterium</taxon>
    </lineage>
</organism>
<protein>
    <recommendedName>
        <fullName evidence="3">Hypervirulence associated protein TUDOR domain-containing protein</fullName>
    </recommendedName>
</protein>
<dbReference type="Proteomes" id="UP000252015">
    <property type="component" value="Unassembled WGS sequence"/>
</dbReference>
<evidence type="ECO:0000313" key="2">
    <source>
        <dbReference type="Proteomes" id="UP000252015"/>
    </source>
</evidence>
<dbReference type="AlphaFoldDB" id="A0A375YXN7"/>
<name>A0A375YXN7_MYCSH</name>
<sequence length="54" mass="6319">MIRPRIGDRVQWKHTNDEIRKGTVEDIDELIGVRADDGELVYVEEFYLEPTEAT</sequence>
<evidence type="ECO:0008006" key="3">
    <source>
        <dbReference type="Google" id="ProtNLM"/>
    </source>
</evidence>
<dbReference type="RefSeq" id="WP_181786679.1">
    <property type="nucleotide sequence ID" value="NZ_UEGW01000001.1"/>
</dbReference>
<evidence type="ECO:0000313" key="1">
    <source>
        <dbReference type="EMBL" id="SRX93592.1"/>
    </source>
</evidence>
<gene>
    <name evidence="1" type="ORF">MSP7336_01831</name>
</gene>
<dbReference type="EMBL" id="UEGW01000001">
    <property type="protein sequence ID" value="SRX93592.1"/>
    <property type="molecule type" value="Genomic_DNA"/>
</dbReference>
<keyword evidence="2" id="KW-1185">Reference proteome</keyword>